<keyword evidence="3" id="KW-0273">Eye lens protein</keyword>
<dbReference type="SUPFAM" id="SSF52833">
    <property type="entry name" value="Thioredoxin-like"/>
    <property type="match status" value="1"/>
</dbReference>
<organism evidence="9 10">
    <name type="scientific">Sinanodonta woodiana</name>
    <name type="common">Chinese pond mussel</name>
    <name type="synonym">Anodonta woodiana</name>
    <dbReference type="NCBI Taxonomy" id="1069815"/>
    <lineage>
        <taxon>Eukaryota</taxon>
        <taxon>Metazoa</taxon>
        <taxon>Spiralia</taxon>
        <taxon>Lophotrochozoa</taxon>
        <taxon>Mollusca</taxon>
        <taxon>Bivalvia</taxon>
        <taxon>Autobranchia</taxon>
        <taxon>Heteroconchia</taxon>
        <taxon>Palaeoheterodonta</taxon>
        <taxon>Unionida</taxon>
        <taxon>Unionoidea</taxon>
        <taxon>Unionidae</taxon>
        <taxon>Unioninae</taxon>
        <taxon>Sinanodonta</taxon>
    </lineage>
</organism>
<accession>A0ABD3UUI2</accession>
<reference evidence="9 10" key="1">
    <citation type="submission" date="2024-11" db="EMBL/GenBank/DDBJ databases">
        <title>Chromosome-level genome assembly of the freshwater bivalve Anodonta woodiana.</title>
        <authorList>
            <person name="Chen X."/>
        </authorList>
    </citation>
    <scope>NUCLEOTIDE SEQUENCE [LARGE SCALE GENOMIC DNA]</scope>
    <source>
        <strain evidence="9">MN2024</strain>
        <tissue evidence="9">Gills</tissue>
    </source>
</reference>
<dbReference type="FunFam" id="3.40.30.10:FF:000035">
    <property type="entry name" value="hematopoietic prostaglandin D synthase"/>
    <property type="match status" value="1"/>
</dbReference>
<comment type="catalytic activity">
    <reaction evidence="5">
        <text>RX + glutathione = an S-substituted glutathione + a halide anion + H(+)</text>
        <dbReference type="Rhea" id="RHEA:16437"/>
        <dbReference type="ChEBI" id="CHEBI:15378"/>
        <dbReference type="ChEBI" id="CHEBI:16042"/>
        <dbReference type="ChEBI" id="CHEBI:17792"/>
        <dbReference type="ChEBI" id="CHEBI:57925"/>
        <dbReference type="ChEBI" id="CHEBI:90779"/>
        <dbReference type="EC" id="2.5.1.18"/>
    </reaction>
</comment>
<gene>
    <name evidence="9" type="ORF">ACJMK2_016694</name>
</gene>
<dbReference type="SFLD" id="SFLDG00363">
    <property type="entry name" value="AMPS_(cytGST):_Alpha-__Mu-__Pi"/>
    <property type="match status" value="1"/>
</dbReference>
<dbReference type="SFLD" id="SFLDS00019">
    <property type="entry name" value="Glutathione_Transferase_(cytos"/>
    <property type="match status" value="1"/>
</dbReference>
<evidence type="ECO:0000256" key="3">
    <source>
        <dbReference type="ARBA" id="ARBA00022613"/>
    </source>
</evidence>
<dbReference type="Gene3D" id="1.20.1050.10">
    <property type="match status" value="1"/>
</dbReference>
<dbReference type="SFLD" id="SFLDG01205">
    <property type="entry name" value="AMPS.1"/>
    <property type="match status" value="1"/>
</dbReference>
<evidence type="ECO:0000256" key="5">
    <source>
        <dbReference type="ARBA" id="ARBA00047960"/>
    </source>
</evidence>
<dbReference type="SUPFAM" id="SSF47616">
    <property type="entry name" value="GST C-terminal domain-like"/>
    <property type="match status" value="1"/>
</dbReference>
<dbReference type="Proteomes" id="UP001634394">
    <property type="component" value="Unassembled WGS sequence"/>
</dbReference>
<dbReference type="InterPro" id="IPR040079">
    <property type="entry name" value="Glutathione_S-Trfase"/>
</dbReference>
<evidence type="ECO:0000259" key="8">
    <source>
        <dbReference type="PROSITE" id="PS50405"/>
    </source>
</evidence>
<dbReference type="PANTHER" id="PTHR11571:SF224">
    <property type="entry name" value="HEMATOPOIETIC PROSTAGLANDIN D SYNTHASE"/>
    <property type="match status" value="1"/>
</dbReference>
<comment type="function">
    <text evidence="6">S-crystallins are structural components of squids and octopi eye lens. Contains relatively little if any GST activity.</text>
</comment>
<keyword evidence="4" id="KW-0808">Transferase</keyword>
<name>A0ABD3UUI2_SINWO</name>
<evidence type="ECO:0000313" key="10">
    <source>
        <dbReference type="Proteomes" id="UP001634394"/>
    </source>
</evidence>
<evidence type="ECO:0000256" key="2">
    <source>
        <dbReference type="ARBA" id="ARBA00012452"/>
    </source>
</evidence>
<dbReference type="AlphaFoldDB" id="A0ABD3UUI2"/>
<feature type="domain" description="GST N-terminal" evidence="7">
    <location>
        <begin position="2"/>
        <end position="79"/>
    </location>
</feature>
<dbReference type="PANTHER" id="PTHR11571">
    <property type="entry name" value="GLUTATHIONE S-TRANSFERASE"/>
    <property type="match status" value="1"/>
</dbReference>
<dbReference type="EC" id="2.5.1.18" evidence="2"/>
<evidence type="ECO:0000313" key="9">
    <source>
        <dbReference type="EMBL" id="KAL3853124.1"/>
    </source>
</evidence>
<keyword evidence="10" id="KW-1185">Reference proteome</keyword>
<dbReference type="GO" id="GO:0005212">
    <property type="term" value="F:structural constituent of eye lens"/>
    <property type="evidence" value="ECO:0007669"/>
    <property type="project" value="UniProtKB-KW"/>
</dbReference>
<dbReference type="InterPro" id="IPR036249">
    <property type="entry name" value="Thioredoxin-like_sf"/>
</dbReference>
<evidence type="ECO:0000256" key="1">
    <source>
        <dbReference type="ARBA" id="ARBA00007409"/>
    </source>
</evidence>
<evidence type="ECO:0000256" key="6">
    <source>
        <dbReference type="ARBA" id="ARBA00049616"/>
    </source>
</evidence>
<dbReference type="InterPro" id="IPR004045">
    <property type="entry name" value="Glutathione_S-Trfase_N"/>
</dbReference>
<comment type="caution">
    <text evidence="9">The sequence shown here is derived from an EMBL/GenBank/DDBJ whole genome shotgun (WGS) entry which is preliminary data.</text>
</comment>
<dbReference type="CDD" id="cd03039">
    <property type="entry name" value="GST_N_Sigma_like"/>
    <property type="match status" value="1"/>
</dbReference>
<comment type="similarity">
    <text evidence="1">Belongs to the GST superfamily.</text>
</comment>
<dbReference type="PROSITE" id="PS50404">
    <property type="entry name" value="GST_NTER"/>
    <property type="match status" value="1"/>
</dbReference>
<dbReference type="PROSITE" id="PS50405">
    <property type="entry name" value="GST_CTER"/>
    <property type="match status" value="1"/>
</dbReference>
<protein>
    <recommendedName>
        <fullName evidence="2">glutathione transferase</fullName>
        <ecNumber evidence="2">2.5.1.18</ecNumber>
    </recommendedName>
</protein>
<proteinExistence type="inferred from homology"/>
<dbReference type="InterPro" id="IPR004046">
    <property type="entry name" value="GST_C"/>
</dbReference>
<dbReference type="EMBL" id="JBJQND010000015">
    <property type="protein sequence ID" value="KAL3853124.1"/>
    <property type="molecule type" value="Genomic_DNA"/>
</dbReference>
<dbReference type="InterPro" id="IPR010987">
    <property type="entry name" value="Glutathione-S-Trfase_C-like"/>
</dbReference>
<dbReference type="FunFam" id="1.20.1050.10:FF:000030">
    <property type="entry name" value="Glutathione S-transferase S1"/>
    <property type="match status" value="1"/>
</dbReference>
<dbReference type="Pfam" id="PF14497">
    <property type="entry name" value="GST_C_3"/>
    <property type="match status" value="1"/>
</dbReference>
<evidence type="ECO:0000256" key="4">
    <source>
        <dbReference type="ARBA" id="ARBA00022679"/>
    </source>
</evidence>
<dbReference type="GO" id="GO:0004364">
    <property type="term" value="F:glutathione transferase activity"/>
    <property type="evidence" value="ECO:0007669"/>
    <property type="project" value="UniProtKB-EC"/>
</dbReference>
<sequence>MRTYRLTYFDFRGKAELARLVFAAAGEKFEDRRIQREEWPDLKKTMPFGQIPVLEVDGKPLAQSYAIARYLAREFGFAGRSNWESAQIDQIVDLVEDLKREMFKYASEQDPDKKKDIEQKLLDEVIPKFIGFFEKLLKDNGGEYFVGSLLSLADLAILGVFDTPLQKYPSLLDKSPALQAHRKLVESLPKIADYLKNRKQTEK</sequence>
<dbReference type="InterPro" id="IPR050213">
    <property type="entry name" value="GST_superfamily"/>
</dbReference>
<dbReference type="InterPro" id="IPR036282">
    <property type="entry name" value="Glutathione-S-Trfase_C_sf"/>
</dbReference>
<feature type="domain" description="GST C-terminal" evidence="8">
    <location>
        <begin position="81"/>
        <end position="203"/>
    </location>
</feature>
<evidence type="ECO:0000259" key="7">
    <source>
        <dbReference type="PROSITE" id="PS50404"/>
    </source>
</evidence>
<dbReference type="Gene3D" id="3.40.30.10">
    <property type="entry name" value="Glutaredoxin"/>
    <property type="match status" value="1"/>
</dbReference>
<dbReference type="Pfam" id="PF02798">
    <property type="entry name" value="GST_N"/>
    <property type="match status" value="1"/>
</dbReference>
<dbReference type="CDD" id="cd03192">
    <property type="entry name" value="GST_C_Sigma_like"/>
    <property type="match status" value="1"/>
</dbReference>